<dbReference type="RefSeq" id="WP_036882729.1">
    <property type="nucleotide sequence ID" value="NZ_JRNR01000025.1"/>
</dbReference>
<dbReference type="InterPro" id="IPR014755">
    <property type="entry name" value="Cu-Rt/internalin_Ig-like"/>
</dbReference>
<gene>
    <name evidence="4" type="ORF">HMPREF0654_03995</name>
</gene>
<feature type="domain" description="SbsA Ig-like" evidence="3">
    <location>
        <begin position="41"/>
        <end position="140"/>
    </location>
</feature>
<dbReference type="Gene3D" id="2.60.40.1220">
    <property type="match status" value="1"/>
</dbReference>
<evidence type="ECO:0000259" key="3">
    <source>
        <dbReference type="Pfam" id="PF13205"/>
    </source>
</evidence>
<proteinExistence type="predicted"/>
<dbReference type="Pfam" id="PF13205">
    <property type="entry name" value="Big_5"/>
    <property type="match status" value="1"/>
</dbReference>
<accession>A0A096ASV2</accession>
<evidence type="ECO:0000313" key="5">
    <source>
        <dbReference type="Proteomes" id="UP000029538"/>
    </source>
</evidence>
<reference evidence="4 5" key="1">
    <citation type="submission" date="2014-07" db="EMBL/GenBank/DDBJ databases">
        <authorList>
            <person name="McCorrison J."/>
            <person name="Sanka R."/>
            <person name="Torralba M."/>
            <person name="Gillis M."/>
            <person name="Haft D.H."/>
            <person name="Methe B."/>
            <person name="Sutton G."/>
            <person name="Nelson K.E."/>
        </authorList>
    </citation>
    <scope>NUCLEOTIDE SEQUENCE [LARGE SCALE GENOMIC DNA]</scope>
    <source>
        <strain evidence="4 5">DNF00882</strain>
    </source>
</reference>
<dbReference type="EMBL" id="JRNR01000025">
    <property type="protein sequence ID" value="KGF49810.1"/>
    <property type="molecule type" value="Genomic_DNA"/>
</dbReference>
<keyword evidence="1" id="KW-0732">Signal</keyword>
<evidence type="ECO:0000256" key="2">
    <source>
        <dbReference type="SAM" id="MobiDB-lite"/>
    </source>
</evidence>
<feature type="compositionally biased region" description="Basic residues" evidence="2">
    <location>
        <begin position="662"/>
        <end position="673"/>
    </location>
</feature>
<comment type="caution">
    <text evidence="4">The sequence shown here is derived from an EMBL/GenBank/DDBJ whole genome shotgun (WGS) entry which is preliminary data.</text>
</comment>
<dbReference type="InterPro" id="IPR032812">
    <property type="entry name" value="SbsA_Ig"/>
</dbReference>
<evidence type="ECO:0000256" key="1">
    <source>
        <dbReference type="ARBA" id="ARBA00022729"/>
    </source>
</evidence>
<sequence>MNQQTIIKIAKKWNSFCILFFLLLNLISCARMGQPDGGWYDETPPRILASSPSDKSSNVNSKKITLLFNEFITLENPTEKVIVSPPQLEAPVIKVSGKRITVELQDTLKENTTYTVDFSDAIADNNEGNPMGNYTYSFSTGNQIDSFEVAGYVLEAENLEPIKGIMVGLYKNQNDTAFQHLPMLRVARTDSRGHFAIKGVAKGDYRIYALQDMDGNYRFNQQSEKLAFTPEVIMPSSKPDIKQDTIWRDSLHITDIKQVPYTHFLPDDVVLTAFTEQQTGRFFLKAERKEADNFTLFYSYGNAELPQITGLNFNTKDAFITEPSLNQDTITYWLKDTALVNQDTLRMEVNHWVTDSLGTLVKKADTLEVLSKNPYAKRLKKHEEEVAKWKKQQDKNKEKNRPYQTEFPKEELPIRYNVNSQIAPDENPTFQTASPVALCDTTKIHLYEKVDTLWYRAKYQFGIDPNRARCYKLIGEWTPGREYSLELDSAAFVDIYGKASKKFKQGIRVSSLDEFCTLTVALQGMEGKNCLLQLMNESDKPIKEVAAKDNEATFYYVKPSTVYLRLIVDDNDNGRWDTGLYNKQRQPEAVYYYPKEIECKAKRDVRVTWKPQETPLYLQKPGKITKQKAEEKQKIKMRNYERAKQLGLEYNPRNGLEENLKNKKIKKQEKKKK</sequence>
<dbReference type="AlphaFoldDB" id="A0A096ASV2"/>
<evidence type="ECO:0000313" key="4">
    <source>
        <dbReference type="EMBL" id="KGF49810.1"/>
    </source>
</evidence>
<protein>
    <recommendedName>
        <fullName evidence="3">SbsA Ig-like domain-containing protein</fullName>
    </recommendedName>
</protein>
<dbReference type="SUPFAM" id="SSF49478">
    <property type="entry name" value="Cna protein B-type domain"/>
    <property type="match status" value="1"/>
</dbReference>
<feature type="region of interest" description="Disordered" evidence="2">
    <location>
        <begin position="646"/>
        <end position="673"/>
    </location>
</feature>
<name>A0A096ASV2_9BACT</name>
<dbReference type="Proteomes" id="UP000029538">
    <property type="component" value="Unassembled WGS sequence"/>
</dbReference>
<organism evidence="4 5">
    <name type="scientific">Prevotella disiens DNF00882</name>
    <dbReference type="NCBI Taxonomy" id="1401075"/>
    <lineage>
        <taxon>Bacteria</taxon>
        <taxon>Pseudomonadati</taxon>
        <taxon>Bacteroidota</taxon>
        <taxon>Bacteroidia</taxon>
        <taxon>Bacteroidales</taxon>
        <taxon>Prevotellaceae</taxon>
        <taxon>Prevotella</taxon>
    </lineage>
</organism>